<evidence type="ECO:0000259" key="17">
    <source>
        <dbReference type="Pfam" id="PF00586"/>
    </source>
</evidence>
<dbReference type="InterPro" id="IPR036676">
    <property type="entry name" value="PurM-like_C_sf"/>
</dbReference>
<dbReference type="InterPro" id="IPR010918">
    <property type="entry name" value="PurM-like_C_dom"/>
</dbReference>
<feature type="domain" description="PurM-like C-terminal" evidence="18">
    <location>
        <begin position="222"/>
        <end position="390"/>
    </location>
</feature>
<dbReference type="GO" id="GO:0004641">
    <property type="term" value="F:phosphoribosylformylglycinamidine cyclo-ligase activity"/>
    <property type="evidence" value="ECO:0007669"/>
    <property type="project" value="UniProtKB-UniRule"/>
</dbReference>
<dbReference type="Gene3D" id="3.30.1330.10">
    <property type="entry name" value="PurM-like, N-terminal domain"/>
    <property type="match status" value="1"/>
</dbReference>
<evidence type="ECO:0000256" key="12">
    <source>
        <dbReference type="ARBA" id="ARBA00032931"/>
    </source>
</evidence>
<name>A0A918XS65_9PROT</name>
<dbReference type="CDD" id="cd02196">
    <property type="entry name" value="PurM"/>
    <property type="match status" value="1"/>
</dbReference>
<feature type="region of interest" description="Disordered" evidence="16">
    <location>
        <begin position="1"/>
        <end position="53"/>
    </location>
</feature>
<dbReference type="HAMAP" id="MF_00741">
    <property type="entry name" value="AIRS"/>
    <property type="match status" value="1"/>
</dbReference>
<comment type="caution">
    <text evidence="19">The sequence shown here is derived from an EMBL/GenBank/DDBJ whole genome shotgun (WGS) entry which is preliminary data.</text>
</comment>
<dbReference type="NCBIfam" id="TIGR00878">
    <property type="entry name" value="purM"/>
    <property type="match status" value="1"/>
</dbReference>
<dbReference type="Proteomes" id="UP000630353">
    <property type="component" value="Unassembled WGS sequence"/>
</dbReference>
<sequence>MSFDPLAACGERRHRGIYRDPGDTKAPPDSPALYRSPAEDTISAPDRPNAPLTYRDAGVDIDAGEALVEAIKPLAASTRRPGADADLGGFGGLFDLKAAGFRDPVLVAATDGVGTKLRVAIDAGRHDGVGIDLVAMCVNDLVVQGAQPVMFLDYYATGKLEVAVARDVVAGIAEGCRQAGCALVGGETAEMPGMYRAGDYDLAGFAVGAAERSEILTRDRVKAGDVVLALPSSGVHSNGFSLVRRIVERSGTAWAAPAPFAPDRSLAEALLEPTRIYVRACLAAIAAGGVTAFAHITGGGLIENPPRVYGDDLAMRIDLASWRLPPVFRWLAAEGGVEPREMLRTFNCGLGMLVVVEADRADAVGDALAAAGEQPVTVGRVEARTGDAVVFDGLSAAWLA</sequence>
<dbReference type="GO" id="GO:0006189">
    <property type="term" value="P:'de novo' IMP biosynthetic process"/>
    <property type="evidence" value="ECO:0007669"/>
    <property type="project" value="UniProtKB-UniRule"/>
</dbReference>
<keyword evidence="6 15" id="KW-0963">Cytoplasm</keyword>
<dbReference type="GO" id="GO:0046084">
    <property type="term" value="P:adenine biosynthetic process"/>
    <property type="evidence" value="ECO:0007669"/>
    <property type="project" value="TreeGrafter"/>
</dbReference>
<keyword evidence="10 15" id="KW-0067">ATP-binding</keyword>
<dbReference type="EMBL" id="BMZS01000004">
    <property type="protein sequence ID" value="GHD49560.1"/>
    <property type="molecule type" value="Genomic_DNA"/>
</dbReference>
<dbReference type="PANTHER" id="PTHR10520">
    <property type="entry name" value="TRIFUNCTIONAL PURINE BIOSYNTHETIC PROTEIN ADENOSINE-3-RELATED"/>
    <property type="match status" value="1"/>
</dbReference>
<comment type="catalytic activity">
    <reaction evidence="14 15">
        <text>2-formamido-N(1)-(5-O-phospho-beta-D-ribosyl)acetamidine + ATP = 5-amino-1-(5-phospho-beta-D-ribosyl)imidazole + ADP + phosphate + H(+)</text>
        <dbReference type="Rhea" id="RHEA:23032"/>
        <dbReference type="ChEBI" id="CHEBI:15378"/>
        <dbReference type="ChEBI" id="CHEBI:30616"/>
        <dbReference type="ChEBI" id="CHEBI:43474"/>
        <dbReference type="ChEBI" id="CHEBI:137981"/>
        <dbReference type="ChEBI" id="CHEBI:147287"/>
        <dbReference type="ChEBI" id="CHEBI:456216"/>
        <dbReference type="EC" id="6.3.3.1"/>
    </reaction>
</comment>
<dbReference type="FunFam" id="3.30.1330.10:FF:000001">
    <property type="entry name" value="Phosphoribosylformylglycinamidine cyclo-ligase"/>
    <property type="match status" value="1"/>
</dbReference>
<evidence type="ECO:0000259" key="18">
    <source>
        <dbReference type="Pfam" id="PF02769"/>
    </source>
</evidence>
<evidence type="ECO:0000256" key="11">
    <source>
        <dbReference type="ARBA" id="ARBA00031908"/>
    </source>
</evidence>
<evidence type="ECO:0000313" key="20">
    <source>
        <dbReference type="Proteomes" id="UP000630353"/>
    </source>
</evidence>
<dbReference type="InterPro" id="IPR004733">
    <property type="entry name" value="PurM_cligase"/>
</dbReference>
<dbReference type="FunFam" id="3.90.650.10:FF:000011">
    <property type="entry name" value="Phosphoribosylformylglycinamidine cyclo-ligase"/>
    <property type="match status" value="1"/>
</dbReference>
<dbReference type="SUPFAM" id="SSF56042">
    <property type="entry name" value="PurM C-terminal domain-like"/>
    <property type="match status" value="1"/>
</dbReference>
<dbReference type="InterPro" id="IPR036921">
    <property type="entry name" value="PurM-like_N_sf"/>
</dbReference>
<keyword evidence="8 15" id="KW-0547">Nucleotide-binding</keyword>
<protein>
    <recommendedName>
        <fullName evidence="5 15">Phosphoribosylformylglycinamidine cyclo-ligase</fullName>
        <ecNumber evidence="4 15">6.3.3.1</ecNumber>
    </recommendedName>
    <alternativeName>
        <fullName evidence="12 15">AIR synthase</fullName>
    </alternativeName>
    <alternativeName>
        <fullName evidence="13 15">AIRS</fullName>
    </alternativeName>
    <alternativeName>
        <fullName evidence="11 15">Phosphoribosyl-aminoimidazole synthetase</fullName>
    </alternativeName>
</protein>
<feature type="domain" description="PurM-like N-terminal" evidence="17">
    <location>
        <begin position="105"/>
        <end position="209"/>
    </location>
</feature>
<proteinExistence type="inferred from homology"/>
<reference evidence="19" key="1">
    <citation type="journal article" date="2014" name="Int. J. Syst. Evol. Microbiol.">
        <title>Complete genome sequence of Corynebacterium casei LMG S-19264T (=DSM 44701T), isolated from a smear-ripened cheese.</title>
        <authorList>
            <consortium name="US DOE Joint Genome Institute (JGI-PGF)"/>
            <person name="Walter F."/>
            <person name="Albersmeier A."/>
            <person name="Kalinowski J."/>
            <person name="Ruckert C."/>
        </authorList>
    </citation>
    <scope>NUCLEOTIDE SEQUENCE</scope>
    <source>
        <strain evidence="19">KCTC 42651</strain>
    </source>
</reference>
<evidence type="ECO:0000256" key="15">
    <source>
        <dbReference type="HAMAP-Rule" id="MF_00741"/>
    </source>
</evidence>
<dbReference type="GO" id="GO:0005524">
    <property type="term" value="F:ATP binding"/>
    <property type="evidence" value="ECO:0007669"/>
    <property type="project" value="UniProtKB-KW"/>
</dbReference>
<dbReference type="InterPro" id="IPR016188">
    <property type="entry name" value="PurM-like_N"/>
</dbReference>
<keyword evidence="20" id="KW-1185">Reference proteome</keyword>
<comment type="similarity">
    <text evidence="3 15">Belongs to the AIR synthase family.</text>
</comment>
<dbReference type="Gene3D" id="3.90.650.10">
    <property type="entry name" value="PurM-like C-terminal domain"/>
    <property type="match status" value="1"/>
</dbReference>
<comment type="pathway">
    <text evidence="2 15">Purine metabolism; IMP biosynthesis via de novo pathway; 5-amino-1-(5-phospho-D-ribosyl)imidazole from N(2)-formyl-N(1)-(5-phospho-D-ribosyl)glycinamide: step 2/2.</text>
</comment>
<comment type="subcellular location">
    <subcellularLocation>
        <location evidence="1 15">Cytoplasm</location>
    </subcellularLocation>
</comment>
<evidence type="ECO:0000313" key="19">
    <source>
        <dbReference type="EMBL" id="GHD49560.1"/>
    </source>
</evidence>
<dbReference type="Pfam" id="PF00586">
    <property type="entry name" value="AIRS"/>
    <property type="match status" value="1"/>
</dbReference>
<dbReference type="Pfam" id="PF02769">
    <property type="entry name" value="AIRS_C"/>
    <property type="match status" value="1"/>
</dbReference>
<reference evidence="19" key="2">
    <citation type="submission" date="2020-09" db="EMBL/GenBank/DDBJ databases">
        <authorList>
            <person name="Sun Q."/>
            <person name="Kim S."/>
        </authorList>
    </citation>
    <scope>NUCLEOTIDE SEQUENCE</scope>
    <source>
        <strain evidence="19">KCTC 42651</strain>
    </source>
</reference>
<dbReference type="EC" id="6.3.3.1" evidence="4 15"/>
<keyword evidence="7 15" id="KW-0436">Ligase</keyword>
<gene>
    <name evidence="15 19" type="primary">purM</name>
    <name evidence="19" type="ORF">GCM10017083_21980</name>
</gene>
<evidence type="ECO:0000256" key="1">
    <source>
        <dbReference type="ARBA" id="ARBA00004496"/>
    </source>
</evidence>
<evidence type="ECO:0000256" key="9">
    <source>
        <dbReference type="ARBA" id="ARBA00022755"/>
    </source>
</evidence>
<evidence type="ECO:0000256" key="7">
    <source>
        <dbReference type="ARBA" id="ARBA00022598"/>
    </source>
</evidence>
<keyword evidence="9 15" id="KW-0658">Purine biosynthesis</keyword>
<dbReference type="GO" id="GO:0004637">
    <property type="term" value="F:phosphoribosylamine-glycine ligase activity"/>
    <property type="evidence" value="ECO:0007669"/>
    <property type="project" value="TreeGrafter"/>
</dbReference>
<evidence type="ECO:0000256" key="14">
    <source>
        <dbReference type="ARBA" id="ARBA00049057"/>
    </source>
</evidence>
<evidence type="ECO:0000256" key="10">
    <source>
        <dbReference type="ARBA" id="ARBA00022840"/>
    </source>
</evidence>
<dbReference type="GO" id="GO:0005829">
    <property type="term" value="C:cytosol"/>
    <property type="evidence" value="ECO:0007669"/>
    <property type="project" value="TreeGrafter"/>
</dbReference>
<evidence type="ECO:0000256" key="8">
    <source>
        <dbReference type="ARBA" id="ARBA00022741"/>
    </source>
</evidence>
<evidence type="ECO:0000256" key="2">
    <source>
        <dbReference type="ARBA" id="ARBA00004686"/>
    </source>
</evidence>
<accession>A0A918XS65</accession>
<evidence type="ECO:0000256" key="13">
    <source>
        <dbReference type="ARBA" id="ARBA00033093"/>
    </source>
</evidence>
<evidence type="ECO:0000256" key="5">
    <source>
        <dbReference type="ARBA" id="ARBA00020367"/>
    </source>
</evidence>
<dbReference type="AlphaFoldDB" id="A0A918XS65"/>
<evidence type="ECO:0000256" key="3">
    <source>
        <dbReference type="ARBA" id="ARBA00010280"/>
    </source>
</evidence>
<evidence type="ECO:0000256" key="16">
    <source>
        <dbReference type="SAM" id="MobiDB-lite"/>
    </source>
</evidence>
<organism evidence="19 20">
    <name type="scientific">Thalassobaculum fulvum</name>
    <dbReference type="NCBI Taxonomy" id="1633335"/>
    <lineage>
        <taxon>Bacteria</taxon>
        <taxon>Pseudomonadati</taxon>
        <taxon>Pseudomonadota</taxon>
        <taxon>Alphaproteobacteria</taxon>
        <taxon>Rhodospirillales</taxon>
        <taxon>Thalassobaculaceae</taxon>
        <taxon>Thalassobaculum</taxon>
    </lineage>
</organism>
<evidence type="ECO:0000256" key="6">
    <source>
        <dbReference type="ARBA" id="ARBA00022490"/>
    </source>
</evidence>
<dbReference type="PANTHER" id="PTHR10520:SF12">
    <property type="entry name" value="TRIFUNCTIONAL PURINE BIOSYNTHETIC PROTEIN ADENOSINE-3"/>
    <property type="match status" value="1"/>
</dbReference>
<evidence type="ECO:0000256" key="4">
    <source>
        <dbReference type="ARBA" id="ARBA00013047"/>
    </source>
</evidence>
<dbReference type="SUPFAM" id="SSF55326">
    <property type="entry name" value="PurM N-terminal domain-like"/>
    <property type="match status" value="1"/>
</dbReference>